<evidence type="ECO:0000313" key="1">
    <source>
        <dbReference type="EMBL" id="SSC66726.1"/>
    </source>
</evidence>
<keyword evidence="2" id="KW-1185">Reference proteome</keyword>
<organism evidence="1 2">
    <name type="scientific">Ciceribacter selenitireducens ATCC BAA-1503</name>
    <dbReference type="NCBI Taxonomy" id="1336235"/>
    <lineage>
        <taxon>Bacteria</taxon>
        <taxon>Pseudomonadati</taxon>
        <taxon>Pseudomonadota</taxon>
        <taxon>Alphaproteobacteria</taxon>
        <taxon>Hyphomicrobiales</taxon>
        <taxon>Rhizobiaceae</taxon>
        <taxon>Ciceribacter</taxon>
    </lineage>
</organism>
<reference evidence="2" key="1">
    <citation type="submission" date="2018-07" db="EMBL/GenBank/DDBJ databases">
        <authorList>
            <person name="Peiro R."/>
            <person name="Begona"/>
            <person name="Cbmso G."/>
            <person name="Lopez M."/>
            <person name="Gonzalez S."/>
        </authorList>
    </citation>
    <scope>NUCLEOTIDE SEQUENCE [LARGE SCALE GENOMIC DNA]</scope>
</reference>
<name>A0A376AFZ1_9HYPH</name>
<accession>A0A376AFZ1</accession>
<dbReference type="AlphaFoldDB" id="A0A376AFZ1"/>
<gene>
    <name evidence="1" type="ORF">RHIZ70_2434</name>
</gene>
<proteinExistence type="predicted"/>
<dbReference type="EMBL" id="UEYP01000002">
    <property type="protein sequence ID" value="SSC66726.1"/>
    <property type="molecule type" value="Genomic_DNA"/>
</dbReference>
<dbReference type="Proteomes" id="UP000254764">
    <property type="component" value="Unassembled WGS sequence"/>
</dbReference>
<evidence type="ECO:0000313" key="2">
    <source>
        <dbReference type="Proteomes" id="UP000254764"/>
    </source>
</evidence>
<protein>
    <submittedName>
        <fullName evidence="1">Uncharacterized protein</fullName>
    </submittedName>
</protein>
<sequence length="53" mass="6438">MLFEFRWETFLNAPTICMMQTSGARKAPPPVAFHDRRRRRRKEILANLRFNCR</sequence>